<comment type="similarity">
    <text evidence="1 5">Belongs to the glycosyl hydrolase 35 family.</text>
</comment>
<gene>
    <name evidence="10" type="primary">bga</name>
    <name evidence="10" type="ORF">GETHLI_00060</name>
</gene>
<organism evidence="10 11">
    <name type="scientific">Geothrix limicola</name>
    <dbReference type="NCBI Taxonomy" id="2927978"/>
    <lineage>
        <taxon>Bacteria</taxon>
        <taxon>Pseudomonadati</taxon>
        <taxon>Acidobacteriota</taxon>
        <taxon>Holophagae</taxon>
        <taxon>Holophagales</taxon>
        <taxon>Holophagaceae</taxon>
        <taxon>Geothrix</taxon>
    </lineage>
</organism>
<evidence type="ECO:0000256" key="3">
    <source>
        <dbReference type="ARBA" id="ARBA00023295"/>
    </source>
</evidence>
<dbReference type="PIRSF" id="PIRSF006336">
    <property type="entry name" value="B-gal"/>
    <property type="match status" value="1"/>
</dbReference>
<keyword evidence="2 4" id="KW-0378">Hydrolase</keyword>
<feature type="signal peptide" evidence="6">
    <location>
        <begin position="1"/>
        <end position="20"/>
    </location>
</feature>
<evidence type="ECO:0000256" key="5">
    <source>
        <dbReference type="RuleBase" id="RU003679"/>
    </source>
</evidence>
<dbReference type="InterPro" id="IPR031330">
    <property type="entry name" value="Gly_Hdrlase_35_cat"/>
</dbReference>
<dbReference type="Gene3D" id="2.60.120.260">
    <property type="entry name" value="Galactose-binding domain-like"/>
    <property type="match status" value="2"/>
</dbReference>
<accession>A0ABQ5QBS3</accession>
<dbReference type="InterPro" id="IPR026283">
    <property type="entry name" value="B-gal_1-like"/>
</dbReference>
<feature type="domain" description="Beta-galactosidase galactose-binding" evidence="9">
    <location>
        <begin position="525"/>
        <end position="583"/>
    </location>
</feature>
<dbReference type="InterPro" id="IPR001944">
    <property type="entry name" value="Glycoside_Hdrlase_35"/>
</dbReference>
<dbReference type="InterPro" id="IPR008979">
    <property type="entry name" value="Galactose-bd-like_sf"/>
</dbReference>
<keyword evidence="3 4" id="KW-0326">Glycosidase</keyword>
<feature type="domain" description="Beta-galactosidase 1-like first all-beta" evidence="8">
    <location>
        <begin position="398"/>
        <end position="507"/>
    </location>
</feature>
<evidence type="ECO:0000259" key="8">
    <source>
        <dbReference type="Pfam" id="PF21317"/>
    </source>
</evidence>
<feature type="domain" description="Glycoside hydrolase 35 catalytic" evidence="7">
    <location>
        <begin position="39"/>
        <end position="353"/>
    </location>
</feature>
<protein>
    <recommendedName>
        <fullName evidence="4">Beta-galactosidase</fullName>
        <ecNumber evidence="4">3.2.1.23</ecNumber>
    </recommendedName>
</protein>
<dbReference type="PROSITE" id="PS01182">
    <property type="entry name" value="GLYCOSYL_HYDROL_F35"/>
    <property type="match status" value="1"/>
</dbReference>
<feature type="chain" id="PRO_5045594821" description="Beta-galactosidase" evidence="6">
    <location>
        <begin position="21"/>
        <end position="617"/>
    </location>
</feature>
<dbReference type="EC" id="3.2.1.23" evidence="4"/>
<comment type="caution">
    <text evidence="10">The sequence shown here is derived from an EMBL/GenBank/DDBJ whole genome shotgun (WGS) entry which is preliminary data.</text>
</comment>
<evidence type="ECO:0000259" key="9">
    <source>
        <dbReference type="Pfam" id="PF21467"/>
    </source>
</evidence>
<sequence>MLRPFLFLGALAWAALPVFAGPTKSAPKPVSFTVQGERFLLDGKPFVIRSGEMHYPRVPRADWRDRMKKMRAMGLNTLCTYVFWNLHEPEPGRFDFSGDLDLAAYLRTAQEEGLKVILRPGPYICTEWEFGGLPAWLLKAPDMKVRTADPRFLEAAARYLKRVGQEVDSLQADRGGPILMVQVENEYGSFGSDMAYKSAIRKAIVDAGFRVRLYTSDGPGQDTLAGGTFPDLVPTVNFGAGPECAEAFAELDKFRSGIPRMCGEYWAGWFDHYGKPHHTTDAKEGAAGVTWMLQRGISFNLYMFHGGTNFGFMNGANWTGRYAPDTTSYDYDVMLDEAGRPTPKFFAYREVIRPFLAKGETLPELPAPQPLIEIPTFRFTESAPLSQLLKTPVHAEAPLAMEALDQSYGYVLYRRATTHATKEVLEIGEVRDYALVLQGERRFGSLDRRLRQTCLDVDLAAGEPLDILVENTGRINFDKAMLAERKGILGKVSLGGQELKGWDCYSLPLSDLSGLSFRSGDLAAPAFHRASFDLKAPGATFLDLRGWGKGQVFVNGRNLGRHWNLGPMGTLYCPASFLKAGPNEVIVLELEPSTQRDMSGLVNPALSLRPALTAKVP</sequence>
<evidence type="ECO:0000313" key="10">
    <source>
        <dbReference type="EMBL" id="GLH71504.1"/>
    </source>
</evidence>
<dbReference type="Pfam" id="PF21317">
    <property type="entry name" value="BetaGal_ABD_1"/>
    <property type="match status" value="1"/>
</dbReference>
<name>A0ABQ5QBS3_9BACT</name>
<keyword evidence="11" id="KW-1185">Reference proteome</keyword>
<evidence type="ECO:0000256" key="2">
    <source>
        <dbReference type="ARBA" id="ARBA00022801"/>
    </source>
</evidence>
<evidence type="ECO:0000259" key="7">
    <source>
        <dbReference type="Pfam" id="PF01301"/>
    </source>
</evidence>
<reference evidence="10 11" key="1">
    <citation type="journal article" date="2023" name="Antonie Van Leeuwenhoek">
        <title>Mesoterricola silvestris gen. nov., sp. nov., Mesoterricola sediminis sp. nov., Geothrix oryzae sp. nov., Geothrix edaphica sp. nov., Geothrix rubra sp. nov., and Geothrix limicola sp. nov., six novel members of Acidobacteriota isolated from soils.</title>
        <authorList>
            <person name="Itoh H."/>
            <person name="Sugisawa Y."/>
            <person name="Mise K."/>
            <person name="Xu Z."/>
            <person name="Kuniyasu M."/>
            <person name="Ushijima N."/>
            <person name="Kawano K."/>
            <person name="Kobayashi E."/>
            <person name="Shiratori Y."/>
            <person name="Masuda Y."/>
            <person name="Senoo K."/>
        </authorList>
    </citation>
    <scope>NUCLEOTIDE SEQUENCE [LARGE SCALE GENOMIC DNA]</scope>
    <source>
        <strain evidence="10 11">Red804</strain>
    </source>
</reference>
<evidence type="ECO:0000313" key="11">
    <source>
        <dbReference type="Proteomes" id="UP001165069"/>
    </source>
</evidence>
<dbReference type="SUPFAM" id="SSF49785">
    <property type="entry name" value="Galactose-binding domain-like"/>
    <property type="match status" value="1"/>
</dbReference>
<dbReference type="Proteomes" id="UP001165069">
    <property type="component" value="Unassembled WGS sequence"/>
</dbReference>
<dbReference type="Gene3D" id="3.20.20.80">
    <property type="entry name" value="Glycosidases"/>
    <property type="match status" value="1"/>
</dbReference>
<dbReference type="PRINTS" id="PR00742">
    <property type="entry name" value="GLHYDRLASE35"/>
</dbReference>
<dbReference type="InterPro" id="IPR048912">
    <property type="entry name" value="BetaGal1-like_ABD1"/>
</dbReference>
<proteinExistence type="inferred from homology"/>
<evidence type="ECO:0000256" key="6">
    <source>
        <dbReference type="SAM" id="SignalP"/>
    </source>
</evidence>
<dbReference type="InterPro" id="IPR017853">
    <property type="entry name" value="GH"/>
</dbReference>
<dbReference type="InterPro" id="IPR048913">
    <property type="entry name" value="BetaGal_gal-bd"/>
</dbReference>
<comment type="catalytic activity">
    <reaction evidence="4">
        <text>Hydrolysis of terminal non-reducing beta-D-galactose residues in beta-D-galactosides.</text>
        <dbReference type="EC" id="3.2.1.23"/>
    </reaction>
</comment>
<dbReference type="PANTHER" id="PTHR23421">
    <property type="entry name" value="BETA-GALACTOSIDASE RELATED"/>
    <property type="match status" value="1"/>
</dbReference>
<dbReference type="InterPro" id="IPR019801">
    <property type="entry name" value="Glyco_hydro_35_CS"/>
</dbReference>
<dbReference type="Pfam" id="PF01301">
    <property type="entry name" value="Glyco_hydro_35"/>
    <property type="match status" value="1"/>
</dbReference>
<dbReference type="Pfam" id="PF21467">
    <property type="entry name" value="BetaGal_gal-bd"/>
    <property type="match status" value="1"/>
</dbReference>
<keyword evidence="6" id="KW-0732">Signal</keyword>
<dbReference type="RefSeq" id="WP_285568651.1">
    <property type="nucleotide sequence ID" value="NZ_BSDE01000001.1"/>
</dbReference>
<dbReference type="EMBL" id="BSDE01000001">
    <property type="protein sequence ID" value="GLH71504.1"/>
    <property type="molecule type" value="Genomic_DNA"/>
</dbReference>
<evidence type="ECO:0000256" key="1">
    <source>
        <dbReference type="ARBA" id="ARBA00009809"/>
    </source>
</evidence>
<dbReference type="SUPFAM" id="SSF51445">
    <property type="entry name" value="(Trans)glycosidases"/>
    <property type="match status" value="1"/>
</dbReference>
<evidence type="ECO:0000256" key="4">
    <source>
        <dbReference type="RuleBase" id="RU000675"/>
    </source>
</evidence>